<dbReference type="Proteomes" id="UP000317046">
    <property type="component" value="Unassembled WGS sequence"/>
</dbReference>
<gene>
    <name evidence="5" type="ORF">CCE01nite_07310</name>
</gene>
<dbReference type="PROSITE" id="PS51677">
    <property type="entry name" value="NODB"/>
    <property type="match status" value="1"/>
</dbReference>
<keyword evidence="6" id="KW-1185">Reference proteome</keyword>
<dbReference type="RefSeq" id="WP_141371986.1">
    <property type="nucleotide sequence ID" value="NZ_BJLR01000009.1"/>
</dbReference>
<dbReference type="SUPFAM" id="SSF88713">
    <property type="entry name" value="Glycoside hydrolase/deacetylase"/>
    <property type="match status" value="1"/>
</dbReference>
<dbReference type="GO" id="GO:0016810">
    <property type="term" value="F:hydrolase activity, acting on carbon-nitrogen (but not peptide) bonds"/>
    <property type="evidence" value="ECO:0007669"/>
    <property type="project" value="InterPro"/>
</dbReference>
<proteinExistence type="predicted"/>
<evidence type="ECO:0000256" key="2">
    <source>
        <dbReference type="ARBA" id="ARBA00022801"/>
    </source>
</evidence>
<comment type="caution">
    <text evidence="5">The sequence shown here is derived from an EMBL/GenBank/DDBJ whole genome shotgun (WGS) entry which is preliminary data.</text>
</comment>
<name>A0A4Y3KRX0_9CELL</name>
<dbReference type="GO" id="GO:0046872">
    <property type="term" value="F:metal ion binding"/>
    <property type="evidence" value="ECO:0007669"/>
    <property type="project" value="UniProtKB-KW"/>
</dbReference>
<organism evidence="5 6">
    <name type="scientific">Cellulomonas cellasea</name>
    <dbReference type="NCBI Taxonomy" id="43670"/>
    <lineage>
        <taxon>Bacteria</taxon>
        <taxon>Bacillati</taxon>
        <taxon>Actinomycetota</taxon>
        <taxon>Actinomycetes</taxon>
        <taxon>Micrococcales</taxon>
        <taxon>Cellulomonadaceae</taxon>
        <taxon>Cellulomonas</taxon>
    </lineage>
</organism>
<evidence type="ECO:0000259" key="4">
    <source>
        <dbReference type="PROSITE" id="PS51677"/>
    </source>
</evidence>
<dbReference type="Gene3D" id="3.20.20.370">
    <property type="entry name" value="Glycoside hydrolase/deacetylase"/>
    <property type="match status" value="1"/>
</dbReference>
<reference evidence="5" key="1">
    <citation type="submission" date="2019-06" db="EMBL/GenBank/DDBJ databases">
        <title>Whole genome shotgun sequence of Cellulomonas cellasea NBRC 3753.</title>
        <authorList>
            <person name="Hosoyama A."/>
            <person name="Uohara A."/>
            <person name="Ohji S."/>
            <person name="Ichikawa N."/>
        </authorList>
    </citation>
    <scope>NUCLEOTIDE SEQUENCE [LARGE SCALE GENOMIC DNA]</scope>
    <source>
        <strain evidence="5">NBRC 3753</strain>
    </source>
</reference>
<accession>A0A4Y3KRX0</accession>
<dbReference type="Pfam" id="PF01522">
    <property type="entry name" value="Polysacc_deac_1"/>
    <property type="match status" value="1"/>
</dbReference>
<feature type="domain" description="NodB homology" evidence="4">
    <location>
        <begin position="24"/>
        <end position="205"/>
    </location>
</feature>
<dbReference type="GO" id="GO:0016020">
    <property type="term" value="C:membrane"/>
    <property type="evidence" value="ECO:0007669"/>
    <property type="project" value="TreeGrafter"/>
</dbReference>
<dbReference type="InterPro" id="IPR002509">
    <property type="entry name" value="NODB_dom"/>
</dbReference>
<keyword evidence="1" id="KW-0479">Metal-binding</keyword>
<evidence type="ECO:0000313" key="6">
    <source>
        <dbReference type="Proteomes" id="UP000317046"/>
    </source>
</evidence>
<dbReference type="InterPro" id="IPR011330">
    <property type="entry name" value="Glyco_hydro/deAcase_b/a-brl"/>
</dbReference>
<dbReference type="CDD" id="cd10917">
    <property type="entry name" value="CE4_NodB_like_6s_7s"/>
    <property type="match status" value="1"/>
</dbReference>
<sequence length="211" mass="22618">MRPDPSTPDGPTTRLVEGTGTPGRTVALTFDDGPHPVSTPALLDVLARHDVRAVFCLWGDHVRARPELVRRVVAEGHVLGNHSMHHDDLSGRDPERVRDDLRETAEAIEAAAPGAEVPYFRAPFGAWGATPEVAVGLGMQPLGWSLEVGDWDPPPPADELLRRLEEGVTPGGVVLLHDGGGDRSATVEAVSRLVPRLLAAGWIFTLPARRG</sequence>
<dbReference type="PANTHER" id="PTHR10587:SF133">
    <property type="entry name" value="CHITIN DEACETYLASE 1-RELATED"/>
    <property type="match status" value="1"/>
</dbReference>
<evidence type="ECO:0000256" key="3">
    <source>
        <dbReference type="SAM" id="MobiDB-lite"/>
    </source>
</evidence>
<dbReference type="GO" id="GO:0005975">
    <property type="term" value="P:carbohydrate metabolic process"/>
    <property type="evidence" value="ECO:0007669"/>
    <property type="project" value="InterPro"/>
</dbReference>
<dbReference type="InterPro" id="IPR050248">
    <property type="entry name" value="Polysacc_deacetylase_ArnD"/>
</dbReference>
<evidence type="ECO:0000313" key="5">
    <source>
        <dbReference type="EMBL" id="GEA86782.1"/>
    </source>
</evidence>
<keyword evidence="2" id="KW-0378">Hydrolase</keyword>
<protein>
    <submittedName>
        <fullName evidence="5">Oligosaccharide deacetylase</fullName>
    </submittedName>
</protein>
<dbReference type="PANTHER" id="PTHR10587">
    <property type="entry name" value="GLYCOSYL TRANSFERASE-RELATED"/>
    <property type="match status" value="1"/>
</dbReference>
<dbReference type="AlphaFoldDB" id="A0A4Y3KRX0"/>
<evidence type="ECO:0000256" key="1">
    <source>
        <dbReference type="ARBA" id="ARBA00022723"/>
    </source>
</evidence>
<dbReference type="EMBL" id="BJLR01000009">
    <property type="protein sequence ID" value="GEA86782.1"/>
    <property type="molecule type" value="Genomic_DNA"/>
</dbReference>
<feature type="region of interest" description="Disordered" evidence="3">
    <location>
        <begin position="1"/>
        <end position="22"/>
    </location>
</feature>